<organism evidence="4 5">
    <name type="scientific">Lentithecium fluviatile CBS 122367</name>
    <dbReference type="NCBI Taxonomy" id="1168545"/>
    <lineage>
        <taxon>Eukaryota</taxon>
        <taxon>Fungi</taxon>
        <taxon>Dikarya</taxon>
        <taxon>Ascomycota</taxon>
        <taxon>Pezizomycotina</taxon>
        <taxon>Dothideomycetes</taxon>
        <taxon>Pleosporomycetidae</taxon>
        <taxon>Pleosporales</taxon>
        <taxon>Massarineae</taxon>
        <taxon>Lentitheciaceae</taxon>
        <taxon>Lentithecium</taxon>
    </lineage>
</organism>
<feature type="region of interest" description="Disordered" evidence="2">
    <location>
        <begin position="1"/>
        <end position="33"/>
    </location>
</feature>
<dbReference type="OrthoDB" id="8954335at2759"/>
<reference evidence="4" key="1">
    <citation type="journal article" date="2020" name="Stud. Mycol.">
        <title>101 Dothideomycetes genomes: a test case for predicting lifestyles and emergence of pathogens.</title>
        <authorList>
            <person name="Haridas S."/>
            <person name="Albert R."/>
            <person name="Binder M."/>
            <person name="Bloem J."/>
            <person name="Labutti K."/>
            <person name="Salamov A."/>
            <person name="Andreopoulos B."/>
            <person name="Baker S."/>
            <person name="Barry K."/>
            <person name="Bills G."/>
            <person name="Bluhm B."/>
            <person name="Cannon C."/>
            <person name="Castanera R."/>
            <person name="Culley D."/>
            <person name="Daum C."/>
            <person name="Ezra D."/>
            <person name="Gonzalez J."/>
            <person name="Henrissat B."/>
            <person name="Kuo A."/>
            <person name="Liang C."/>
            <person name="Lipzen A."/>
            <person name="Lutzoni F."/>
            <person name="Magnuson J."/>
            <person name="Mondo S."/>
            <person name="Nolan M."/>
            <person name="Ohm R."/>
            <person name="Pangilinan J."/>
            <person name="Park H.-J."/>
            <person name="Ramirez L."/>
            <person name="Alfaro M."/>
            <person name="Sun H."/>
            <person name="Tritt A."/>
            <person name="Yoshinaga Y."/>
            <person name="Zwiers L.-H."/>
            <person name="Turgeon B."/>
            <person name="Goodwin S."/>
            <person name="Spatafora J."/>
            <person name="Crous P."/>
            <person name="Grigoriev I."/>
        </authorList>
    </citation>
    <scope>NUCLEOTIDE SEQUENCE</scope>
    <source>
        <strain evidence="4">CBS 122367</strain>
    </source>
</reference>
<sequence>MTGESSSSRPMGGSGKQRARMQDGLPPQPPDLKTDDVVIAVMGVTGSGKTTFVNHFADYELEVGHGLDSCTQSVQVVPCTLPGRKRIYLADTPGFDDSLRTDSEILRLVAAWLNQAHKSHIKLTGIVYLHRILDVKVGGSGVKNLRMFKRLCGDDGLKSVCLVTTMWETTSKEIAETRESELQNKAVFWKPMIDQGSKVFRQDSGQTSGLKILKYLIDRKQPVTLDIQREMVDQNLQLGQTGAGAEVASEVEKAKQYYDKRLKELQDELAEALSKQDHDRKEEIEEAKAEFESRIQRGQDELRRMQANSEQLYEEMKQRHEKEMEEMVKSIREKELAIQESRTQVNMLKESHEKDMELQKMRLQLQWKEKYYKMMYGSIGCVVM</sequence>
<dbReference type="InterPro" id="IPR027417">
    <property type="entry name" value="P-loop_NTPase"/>
</dbReference>
<evidence type="ECO:0000256" key="2">
    <source>
        <dbReference type="SAM" id="MobiDB-lite"/>
    </source>
</evidence>
<evidence type="ECO:0000313" key="4">
    <source>
        <dbReference type="EMBL" id="KAF2690593.1"/>
    </source>
</evidence>
<evidence type="ECO:0000256" key="1">
    <source>
        <dbReference type="SAM" id="Coils"/>
    </source>
</evidence>
<keyword evidence="5" id="KW-1185">Reference proteome</keyword>
<gene>
    <name evidence="4" type="ORF">K458DRAFT_473787</name>
</gene>
<dbReference type="CDD" id="cd00882">
    <property type="entry name" value="Ras_like_GTPase"/>
    <property type="match status" value="1"/>
</dbReference>
<accession>A0A6G1JKB1</accession>
<evidence type="ECO:0000313" key="5">
    <source>
        <dbReference type="Proteomes" id="UP000799291"/>
    </source>
</evidence>
<keyword evidence="1" id="KW-0175">Coiled coil</keyword>
<dbReference type="InterPro" id="IPR006073">
    <property type="entry name" value="GTP-bd"/>
</dbReference>
<name>A0A6G1JKB1_9PLEO</name>
<feature type="coiled-coil region" evidence="1">
    <location>
        <begin position="248"/>
        <end position="351"/>
    </location>
</feature>
<dbReference type="GO" id="GO:0005525">
    <property type="term" value="F:GTP binding"/>
    <property type="evidence" value="ECO:0007669"/>
    <property type="project" value="InterPro"/>
</dbReference>
<protein>
    <recommendedName>
        <fullName evidence="3">G domain-containing protein</fullName>
    </recommendedName>
</protein>
<feature type="domain" description="G" evidence="3">
    <location>
        <begin position="39"/>
        <end position="127"/>
    </location>
</feature>
<dbReference type="SUPFAM" id="SSF52540">
    <property type="entry name" value="P-loop containing nucleoside triphosphate hydrolases"/>
    <property type="match status" value="1"/>
</dbReference>
<proteinExistence type="predicted"/>
<dbReference type="Gene3D" id="3.40.50.300">
    <property type="entry name" value="P-loop containing nucleotide triphosphate hydrolases"/>
    <property type="match status" value="1"/>
</dbReference>
<dbReference type="AlphaFoldDB" id="A0A6G1JKB1"/>
<dbReference type="EMBL" id="MU005570">
    <property type="protein sequence ID" value="KAF2690593.1"/>
    <property type="molecule type" value="Genomic_DNA"/>
</dbReference>
<dbReference type="Pfam" id="PF01926">
    <property type="entry name" value="MMR_HSR1"/>
    <property type="match status" value="1"/>
</dbReference>
<evidence type="ECO:0000259" key="3">
    <source>
        <dbReference type="Pfam" id="PF01926"/>
    </source>
</evidence>
<dbReference type="Proteomes" id="UP000799291">
    <property type="component" value="Unassembled WGS sequence"/>
</dbReference>